<organism evidence="2 3">
    <name type="scientific">Flavobacterium arundinis</name>
    <dbReference type="NCBI Taxonomy" id="3139143"/>
    <lineage>
        <taxon>Bacteria</taxon>
        <taxon>Pseudomonadati</taxon>
        <taxon>Bacteroidota</taxon>
        <taxon>Flavobacteriia</taxon>
        <taxon>Flavobacteriales</taxon>
        <taxon>Flavobacteriaceae</taxon>
        <taxon>Flavobacterium</taxon>
    </lineage>
</organism>
<evidence type="ECO:0008006" key="4">
    <source>
        <dbReference type="Google" id="ProtNLM"/>
    </source>
</evidence>
<accession>A0ABU9HSB9</accession>
<keyword evidence="3" id="KW-1185">Reference proteome</keyword>
<dbReference type="EMBL" id="JBBYHR010000001">
    <property type="protein sequence ID" value="MEL1242815.1"/>
    <property type="molecule type" value="Genomic_DNA"/>
</dbReference>
<feature type="transmembrane region" description="Helical" evidence="1">
    <location>
        <begin position="190"/>
        <end position="212"/>
    </location>
</feature>
<feature type="transmembrane region" description="Helical" evidence="1">
    <location>
        <begin position="66"/>
        <end position="85"/>
    </location>
</feature>
<keyword evidence="1" id="KW-0472">Membrane</keyword>
<gene>
    <name evidence="2" type="ORF">AAEO56_00965</name>
</gene>
<feature type="transmembrane region" description="Helical" evidence="1">
    <location>
        <begin position="156"/>
        <end position="178"/>
    </location>
</feature>
<protein>
    <recommendedName>
        <fullName evidence="4">YhhN-like protein</fullName>
    </recommendedName>
</protein>
<feature type="transmembrane region" description="Helical" evidence="1">
    <location>
        <begin position="125"/>
        <end position="144"/>
    </location>
</feature>
<comment type="caution">
    <text evidence="2">The sequence shown here is derived from an EMBL/GenBank/DDBJ whole genome shotgun (WGS) entry which is preliminary data.</text>
</comment>
<keyword evidence="1" id="KW-1133">Transmembrane helix</keyword>
<feature type="transmembrane region" description="Helical" evidence="1">
    <location>
        <begin position="40"/>
        <end position="60"/>
    </location>
</feature>
<proteinExistence type="predicted"/>
<sequence>MDLYALLNLLTWTSPFILLAGTITGVCYYKSLDSEYKTLVYYLFAMLCIDIGSRWCGLVFGNNLFFIPVLGFTEILLFSIVYYFIGFKNVPKLRYLLLIINSAALIFSVLEIFKTAAFVTKDFQLYSKAVNSLFIIVFAAIFFIQDIRKNKIPKKHIFILNSGILVFFSLNIIIFLPLDLLINENSVYKFYIWFTNLLLTLLFYSFLIYAIWKNGRIQGL</sequence>
<keyword evidence="1" id="KW-0812">Transmembrane</keyword>
<dbReference type="RefSeq" id="WP_341695140.1">
    <property type="nucleotide sequence ID" value="NZ_JBBYHR010000001.1"/>
</dbReference>
<feature type="transmembrane region" description="Helical" evidence="1">
    <location>
        <begin position="6"/>
        <end position="28"/>
    </location>
</feature>
<name>A0ABU9HSB9_9FLAO</name>
<evidence type="ECO:0000313" key="3">
    <source>
        <dbReference type="Proteomes" id="UP001464555"/>
    </source>
</evidence>
<evidence type="ECO:0000313" key="2">
    <source>
        <dbReference type="EMBL" id="MEL1242815.1"/>
    </source>
</evidence>
<reference evidence="2 3" key="1">
    <citation type="submission" date="2024-04" db="EMBL/GenBank/DDBJ databases">
        <title>Flavobacterium sp. DGU11 16S ribosomal RNA gene Genome sequencing and assembly.</title>
        <authorList>
            <person name="Park S."/>
        </authorList>
    </citation>
    <scope>NUCLEOTIDE SEQUENCE [LARGE SCALE GENOMIC DNA]</scope>
    <source>
        <strain evidence="2 3">DGU11</strain>
    </source>
</reference>
<dbReference type="Proteomes" id="UP001464555">
    <property type="component" value="Unassembled WGS sequence"/>
</dbReference>
<evidence type="ECO:0000256" key="1">
    <source>
        <dbReference type="SAM" id="Phobius"/>
    </source>
</evidence>
<feature type="transmembrane region" description="Helical" evidence="1">
    <location>
        <begin position="97"/>
        <end position="119"/>
    </location>
</feature>